<gene>
    <name evidence="1" type="ORF">Tco_0657134</name>
</gene>
<protein>
    <submittedName>
        <fullName evidence="1">6-phosphofructo-2-kinase/fructose-2, 6-bisphosphatase isoform X1</fullName>
    </submittedName>
</protein>
<accession>A0ABQ4XBV9</accession>
<dbReference type="Proteomes" id="UP001151760">
    <property type="component" value="Unassembled WGS sequence"/>
</dbReference>
<name>A0ABQ4XBV9_9ASTR</name>
<evidence type="ECO:0000313" key="1">
    <source>
        <dbReference type="EMBL" id="GJS62350.1"/>
    </source>
</evidence>
<proteinExistence type="predicted"/>
<sequence>MPSSATSPPPRNHHLHPILIETLSPPPLLYTDKKWRALDEINDGVCDGMTYEEVKKNMPKKEQRDSSCYCKTLKEAKSGSFRIVANFKSYSLRAERRQLAVFFPSPLPPKR</sequence>
<dbReference type="EMBL" id="BQNB010009354">
    <property type="protein sequence ID" value="GJS62350.1"/>
    <property type="molecule type" value="Genomic_DNA"/>
</dbReference>
<reference evidence="1" key="1">
    <citation type="journal article" date="2022" name="Int. J. Mol. Sci.">
        <title>Draft Genome of Tanacetum Coccineum: Genomic Comparison of Closely Related Tanacetum-Family Plants.</title>
        <authorList>
            <person name="Yamashiro T."/>
            <person name="Shiraishi A."/>
            <person name="Nakayama K."/>
            <person name="Satake H."/>
        </authorList>
    </citation>
    <scope>NUCLEOTIDE SEQUENCE</scope>
</reference>
<comment type="caution">
    <text evidence="1">The sequence shown here is derived from an EMBL/GenBank/DDBJ whole genome shotgun (WGS) entry which is preliminary data.</text>
</comment>
<organism evidence="1 2">
    <name type="scientific">Tanacetum coccineum</name>
    <dbReference type="NCBI Taxonomy" id="301880"/>
    <lineage>
        <taxon>Eukaryota</taxon>
        <taxon>Viridiplantae</taxon>
        <taxon>Streptophyta</taxon>
        <taxon>Embryophyta</taxon>
        <taxon>Tracheophyta</taxon>
        <taxon>Spermatophyta</taxon>
        <taxon>Magnoliopsida</taxon>
        <taxon>eudicotyledons</taxon>
        <taxon>Gunneridae</taxon>
        <taxon>Pentapetalae</taxon>
        <taxon>asterids</taxon>
        <taxon>campanulids</taxon>
        <taxon>Asterales</taxon>
        <taxon>Asteraceae</taxon>
        <taxon>Asteroideae</taxon>
        <taxon>Anthemideae</taxon>
        <taxon>Anthemidinae</taxon>
        <taxon>Tanacetum</taxon>
    </lineage>
</organism>
<evidence type="ECO:0000313" key="2">
    <source>
        <dbReference type="Proteomes" id="UP001151760"/>
    </source>
</evidence>
<keyword evidence="2" id="KW-1185">Reference proteome</keyword>
<reference evidence="1" key="2">
    <citation type="submission" date="2022-01" db="EMBL/GenBank/DDBJ databases">
        <authorList>
            <person name="Yamashiro T."/>
            <person name="Shiraishi A."/>
            <person name="Satake H."/>
            <person name="Nakayama K."/>
        </authorList>
    </citation>
    <scope>NUCLEOTIDE SEQUENCE</scope>
</reference>